<reference evidence="3 4" key="1">
    <citation type="submission" date="2019-07" db="EMBL/GenBank/DDBJ databases">
        <authorList>
            <person name="Friedrich A."/>
            <person name="Schacherer J."/>
        </authorList>
    </citation>
    <scope>NUCLEOTIDE SEQUENCE [LARGE SCALE GENOMIC DNA]</scope>
</reference>
<evidence type="ECO:0000313" key="3">
    <source>
        <dbReference type="EMBL" id="VUG20439.1"/>
    </source>
</evidence>
<accession>A0A7D9D1K2</accession>
<dbReference type="GO" id="GO:0005730">
    <property type="term" value="C:nucleolus"/>
    <property type="evidence" value="ECO:0007669"/>
    <property type="project" value="TreeGrafter"/>
</dbReference>
<dbReference type="EMBL" id="CABFWN010000008">
    <property type="protein sequence ID" value="VUG20439.1"/>
    <property type="molecule type" value="Genomic_DNA"/>
</dbReference>
<dbReference type="SUPFAM" id="SSF52954">
    <property type="entry name" value="Class II aaRS ABD-related"/>
    <property type="match status" value="1"/>
</dbReference>
<keyword evidence="4" id="KW-1185">Reference proteome</keyword>
<dbReference type="FunFam" id="3.40.50.10480:FF:000002">
    <property type="entry name" value="Ribosome production factor 1"/>
    <property type="match status" value="1"/>
</dbReference>
<dbReference type="OMA" id="AWIISNK"/>
<dbReference type="PROSITE" id="PS50833">
    <property type="entry name" value="BRIX"/>
    <property type="match status" value="1"/>
</dbReference>
<evidence type="ECO:0000313" key="4">
    <source>
        <dbReference type="Proteomes" id="UP000478008"/>
    </source>
</evidence>
<feature type="compositionally biased region" description="Basic and acidic residues" evidence="1">
    <location>
        <begin position="41"/>
        <end position="56"/>
    </location>
</feature>
<dbReference type="GO" id="GO:0000460">
    <property type="term" value="P:maturation of 5.8S rRNA"/>
    <property type="evidence" value="ECO:0007669"/>
    <property type="project" value="TreeGrafter"/>
</dbReference>
<dbReference type="Proteomes" id="UP000478008">
    <property type="component" value="Unassembled WGS sequence"/>
</dbReference>
<sequence>MPKAESDILKKIKNKQLRSQIYGEMKKQEEKEKLKLRRERRKEELEHPELKEKRLAENVPATIDSKRVFDETVNAEVEGQDDFEEYFKSPEKDPKILLTTNAHAHKQAYEFAAMLVEIIPNTTFVKRKRQYSMKDMAKYCTHREFTHLIVINEDKKEVNGMTLIHLPEGPTFYFSINSFVKRKQITGHGSPTDHIPELILNNFTTRLGKTVARLFHSLFPHRPEFQGRQVITLHNQRDYIFFRMHRYIFQENKRVGLQELGPEFTLRLRRIQKGIKGEVAWEYTTAMYKDKKKFYL</sequence>
<dbReference type="GO" id="GO:0030687">
    <property type="term" value="C:preribosome, large subunit precursor"/>
    <property type="evidence" value="ECO:0007669"/>
    <property type="project" value="TreeGrafter"/>
</dbReference>
<dbReference type="PANTHER" id="PTHR22734">
    <property type="entry name" value="U3 SMALL NUCLEOLAR RIBONUCLEOPROTEIN PROTEIN IMP4"/>
    <property type="match status" value="1"/>
</dbReference>
<gene>
    <name evidence="3" type="primary">RPF1</name>
    <name evidence="3" type="ORF">DEBR0S8_01750G</name>
</gene>
<evidence type="ECO:0000256" key="1">
    <source>
        <dbReference type="SAM" id="MobiDB-lite"/>
    </source>
</evidence>
<evidence type="ECO:0000259" key="2">
    <source>
        <dbReference type="PROSITE" id="PS50833"/>
    </source>
</evidence>
<dbReference type="InterPro" id="IPR044281">
    <property type="entry name" value="IMP4/RPF1"/>
</dbReference>
<dbReference type="AlphaFoldDB" id="A0A7D9D1K2"/>
<proteinExistence type="predicted"/>
<feature type="domain" description="Brix" evidence="2">
    <location>
        <begin position="94"/>
        <end position="277"/>
    </location>
</feature>
<organism evidence="3 4">
    <name type="scientific">Dekkera bruxellensis</name>
    <name type="common">Brettanomyces custersii</name>
    <dbReference type="NCBI Taxonomy" id="5007"/>
    <lineage>
        <taxon>Eukaryota</taxon>
        <taxon>Fungi</taxon>
        <taxon>Dikarya</taxon>
        <taxon>Ascomycota</taxon>
        <taxon>Saccharomycotina</taxon>
        <taxon>Pichiomycetes</taxon>
        <taxon>Pichiales</taxon>
        <taxon>Pichiaceae</taxon>
        <taxon>Brettanomyces</taxon>
    </lineage>
</organism>
<feature type="region of interest" description="Disordered" evidence="1">
    <location>
        <begin position="28"/>
        <end position="57"/>
    </location>
</feature>
<dbReference type="Gene3D" id="3.40.50.10480">
    <property type="entry name" value="Probable brix-domain ribosomal biogenesis protein"/>
    <property type="match status" value="1"/>
</dbReference>
<dbReference type="GO" id="GO:0000470">
    <property type="term" value="P:maturation of LSU-rRNA"/>
    <property type="evidence" value="ECO:0007669"/>
    <property type="project" value="TreeGrafter"/>
</dbReference>
<dbReference type="Pfam" id="PF04427">
    <property type="entry name" value="Brix"/>
    <property type="match status" value="1"/>
</dbReference>
<protein>
    <submittedName>
        <fullName evidence="3">DEBR0S8_01750g1_1</fullName>
    </submittedName>
</protein>
<dbReference type="InterPro" id="IPR007109">
    <property type="entry name" value="Brix"/>
</dbReference>
<name>A0A7D9D1K2_DEKBR</name>
<dbReference type="SMART" id="SM00879">
    <property type="entry name" value="Brix"/>
    <property type="match status" value="1"/>
</dbReference>
<dbReference type="GO" id="GO:0042134">
    <property type="term" value="F:rRNA primary transcript binding"/>
    <property type="evidence" value="ECO:0007669"/>
    <property type="project" value="InterPro"/>
</dbReference>
<dbReference type="PANTHER" id="PTHR22734:SF3">
    <property type="entry name" value="RIBOSOME PRODUCTION FACTOR 1"/>
    <property type="match status" value="1"/>
</dbReference>